<comment type="caution">
    <text evidence="2">The sequence shown here is derived from an EMBL/GenBank/DDBJ whole genome shotgun (WGS) entry which is preliminary data.</text>
</comment>
<accession>A0A8T2M6F7</accession>
<protein>
    <submittedName>
        <fullName evidence="2">Uncharacterized protein</fullName>
    </submittedName>
</protein>
<sequence length="78" mass="8675">MYLLWGEYPASNELKQQSVQVPPRTSEGGSLKNAQILEESEHFIHDKQLQSNCSASRLHGAPRQSPGSWCVPGKVARK</sequence>
<evidence type="ECO:0000313" key="3">
    <source>
        <dbReference type="Proteomes" id="UP000752171"/>
    </source>
</evidence>
<dbReference type="EMBL" id="JAICCE010000005">
    <property type="protein sequence ID" value="KAG9277532.1"/>
    <property type="molecule type" value="Genomic_DNA"/>
</dbReference>
<proteinExistence type="predicted"/>
<dbReference type="Proteomes" id="UP000752171">
    <property type="component" value="Unassembled WGS sequence"/>
</dbReference>
<organism evidence="2 3">
    <name type="scientific">Astyanax mexicanus</name>
    <name type="common">Blind cave fish</name>
    <name type="synonym">Astyanax fasciatus mexicanus</name>
    <dbReference type="NCBI Taxonomy" id="7994"/>
    <lineage>
        <taxon>Eukaryota</taxon>
        <taxon>Metazoa</taxon>
        <taxon>Chordata</taxon>
        <taxon>Craniata</taxon>
        <taxon>Vertebrata</taxon>
        <taxon>Euteleostomi</taxon>
        <taxon>Actinopterygii</taxon>
        <taxon>Neopterygii</taxon>
        <taxon>Teleostei</taxon>
        <taxon>Ostariophysi</taxon>
        <taxon>Characiformes</taxon>
        <taxon>Characoidei</taxon>
        <taxon>Acestrorhamphidae</taxon>
        <taxon>Acestrorhamphinae</taxon>
        <taxon>Astyanax</taxon>
    </lineage>
</organism>
<feature type="region of interest" description="Disordered" evidence="1">
    <location>
        <begin position="55"/>
        <end position="78"/>
    </location>
</feature>
<evidence type="ECO:0000256" key="1">
    <source>
        <dbReference type="SAM" id="MobiDB-lite"/>
    </source>
</evidence>
<evidence type="ECO:0000313" key="2">
    <source>
        <dbReference type="EMBL" id="KAG9277532.1"/>
    </source>
</evidence>
<gene>
    <name evidence="2" type="ORF">AMEX_G7542</name>
</gene>
<reference evidence="2 3" key="1">
    <citation type="submission" date="2021-07" db="EMBL/GenBank/DDBJ databases">
        <authorList>
            <person name="Imarazene B."/>
            <person name="Zahm M."/>
            <person name="Klopp C."/>
            <person name="Cabau C."/>
            <person name="Beille S."/>
            <person name="Jouanno E."/>
            <person name="Castinel A."/>
            <person name="Lluch J."/>
            <person name="Gil L."/>
            <person name="Kuchtly C."/>
            <person name="Lopez Roques C."/>
            <person name="Donnadieu C."/>
            <person name="Parrinello H."/>
            <person name="Journot L."/>
            <person name="Du K."/>
            <person name="Schartl M."/>
            <person name="Retaux S."/>
            <person name="Guiguen Y."/>
        </authorList>
    </citation>
    <scope>NUCLEOTIDE SEQUENCE [LARGE SCALE GENOMIC DNA]</scope>
    <source>
        <strain evidence="2">Pach_M1</strain>
        <tissue evidence="2">Testis</tissue>
    </source>
</reference>
<name>A0A8T2M6F7_ASTMX</name>
<dbReference type="AlphaFoldDB" id="A0A8T2M6F7"/>